<protein>
    <submittedName>
        <fullName evidence="2">Uncharacterized protein</fullName>
    </submittedName>
</protein>
<reference evidence="2 3" key="1">
    <citation type="submission" date="2020-08" db="EMBL/GenBank/DDBJ databases">
        <title>Plant Genome Project.</title>
        <authorList>
            <person name="Zhang R.-G."/>
        </authorList>
    </citation>
    <scope>NUCLEOTIDE SEQUENCE [LARGE SCALE GENOMIC DNA]</scope>
    <source>
        <tissue evidence="2">Rhizome</tissue>
    </source>
</reference>
<gene>
    <name evidence="2" type="ORF">ZIOFF_026411</name>
</gene>
<name>A0A8J5GXD8_ZINOF</name>
<dbReference type="Proteomes" id="UP000734854">
    <property type="component" value="Unassembled WGS sequence"/>
</dbReference>
<keyword evidence="1" id="KW-0812">Transmembrane</keyword>
<organism evidence="2 3">
    <name type="scientific">Zingiber officinale</name>
    <name type="common">Ginger</name>
    <name type="synonym">Amomum zingiber</name>
    <dbReference type="NCBI Taxonomy" id="94328"/>
    <lineage>
        <taxon>Eukaryota</taxon>
        <taxon>Viridiplantae</taxon>
        <taxon>Streptophyta</taxon>
        <taxon>Embryophyta</taxon>
        <taxon>Tracheophyta</taxon>
        <taxon>Spermatophyta</taxon>
        <taxon>Magnoliopsida</taxon>
        <taxon>Liliopsida</taxon>
        <taxon>Zingiberales</taxon>
        <taxon>Zingiberaceae</taxon>
        <taxon>Zingiber</taxon>
    </lineage>
</organism>
<comment type="caution">
    <text evidence="2">The sequence shown here is derived from an EMBL/GenBank/DDBJ whole genome shotgun (WGS) entry which is preliminary data.</text>
</comment>
<keyword evidence="3" id="KW-1185">Reference proteome</keyword>
<feature type="transmembrane region" description="Helical" evidence="1">
    <location>
        <begin position="6"/>
        <end position="30"/>
    </location>
</feature>
<evidence type="ECO:0000256" key="1">
    <source>
        <dbReference type="SAM" id="Phobius"/>
    </source>
</evidence>
<evidence type="ECO:0000313" key="2">
    <source>
        <dbReference type="EMBL" id="KAG6515965.1"/>
    </source>
</evidence>
<dbReference type="InterPro" id="IPR045884">
    <property type="entry name" value="At5g59350-like"/>
</dbReference>
<keyword evidence="1" id="KW-1133">Transmembrane helix</keyword>
<dbReference type="PANTHER" id="PTHR34054">
    <property type="entry name" value="EXPRESSED PROTEIN"/>
    <property type="match status" value="1"/>
</dbReference>
<accession>A0A8J5GXD8</accession>
<sequence>MRSLTGLIIGLSLVSIFLFFALVATLYLVWRKKRINADIDENCSIPLKKLQYPFFWTWKSPSLMAIHQQERSAPVDLAAQSDQLHKNPIKDTIEAEILRLYSLAGPPRLLFTIKEETKEDLESEDGRCGGKTLNDLFNSSDDTPLSTSHSASPCTRNGFNFNREDDFTKMWSSPSPKFKFLKHAELKFYRKLLMEEAGKADANAEMVNNLEKQNMGREQEGDGSNFIGIVIGKIRDGEKHQHSSSSQQDMPIPASAIHCCGISAVL</sequence>
<dbReference type="EMBL" id="JACMSC010000007">
    <property type="protein sequence ID" value="KAG6515965.1"/>
    <property type="molecule type" value="Genomic_DNA"/>
</dbReference>
<proteinExistence type="predicted"/>
<keyword evidence="1" id="KW-0472">Membrane</keyword>
<evidence type="ECO:0000313" key="3">
    <source>
        <dbReference type="Proteomes" id="UP000734854"/>
    </source>
</evidence>
<dbReference type="PANTHER" id="PTHR34054:SF2">
    <property type="entry name" value="EXPRESSED PROTEIN"/>
    <property type="match status" value="1"/>
</dbReference>
<dbReference type="AlphaFoldDB" id="A0A8J5GXD8"/>